<dbReference type="RefSeq" id="WP_118509373.1">
    <property type="nucleotide sequence ID" value="NZ_WMBC01000001.1"/>
</dbReference>
<dbReference type="InterPro" id="IPR010920">
    <property type="entry name" value="LSM_dom_sf"/>
</dbReference>
<evidence type="ECO:0000256" key="7">
    <source>
        <dbReference type="SAM" id="Phobius"/>
    </source>
</evidence>
<feature type="transmembrane region" description="Helical" evidence="7">
    <location>
        <begin position="70"/>
        <end position="92"/>
    </location>
</feature>
<feature type="domain" description="Mechanosensitive ion channel MscS" evidence="8">
    <location>
        <begin position="121"/>
        <end position="188"/>
    </location>
</feature>
<comment type="similarity">
    <text evidence="2">Belongs to the MscS (TC 1.A.23) family.</text>
</comment>
<evidence type="ECO:0000256" key="2">
    <source>
        <dbReference type="ARBA" id="ARBA00008017"/>
    </source>
</evidence>
<dbReference type="AlphaFoldDB" id="A0A844GH12"/>
<dbReference type="PANTHER" id="PTHR30221:SF8">
    <property type="entry name" value="SMALL-CONDUCTANCE MECHANOSENSITIVE CHANNEL"/>
    <property type="match status" value="1"/>
</dbReference>
<dbReference type="GO" id="GO:0008381">
    <property type="term" value="F:mechanosensitive monoatomic ion channel activity"/>
    <property type="evidence" value="ECO:0007669"/>
    <property type="project" value="InterPro"/>
</dbReference>
<dbReference type="InterPro" id="IPR006686">
    <property type="entry name" value="MscS_channel_CS"/>
</dbReference>
<dbReference type="Pfam" id="PF21082">
    <property type="entry name" value="MS_channel_3rd"/>
    <property type="match status" value="1"/>
</dbReference>
<feature type="domain" description="Mechanosensitive ion channel MscS C-terminal" evidence="9">
    <location>
        <begin position="196"/>
        <end position="277"/>
    </location>
</feature>
<organism evidence="11 12">
    <name type="scientific">Blautia luti DSM 14534 = JCM 17040</name>
    <dbReference type="NCBI Taxonomy" id="649762"/>
    <lineage>
        <taxon>Bacteria</taxon>
        <taxon>Bacillati</taxon>
        <taxon>Bacillota</taxon>
        <taxon>Clostridia</taxon>
        <taxon>Lachnospirales</taxon>
        <taxon>Lachnospiraceae</taxon>
        <taxon>Blautia</taxon>
    </lineage>
</organism>
<dbReference type="Pfam" id="PF21088">
    <property type="entry name" value="MS_channel_1st"/>
    <property type="match status" value="1"/>
</dbReference>
<dbReference type="InterPro" id="IPR049278">
    <property type="entry name" value="MS_channel_C"/>
</dbReference>
<comment type="subcellular location">
    <subcellularLocation>
        <location evidence="1">Cell membrane</location>
        <topology evidence="1">Multi-pass membrane protein</topology>
    </subcellularLocation>
</comment>
<dbReference type="Gene3D" id="1.10.287.1260">
    <property type="match status" value="1"/>
</dbReference>
<feature type="transmembrane region" description="Helical" evidence="7">
    <location>
        <begin position="104"/>
        <end position="131"/>
    </location>
</feature>
<evidence type="ECO:0000256" key="4">
    <source>
        <dbReference type="ARBA" id="ARBA00022692"/>
    </source>
</evidence>
<feature type="transmembrane region" description="Helical" evidence="7">
    <location>
        <begin position="33"/>
        <end position="58"/>
    </location>
</feature>
<dbReference type="Pfam" id="PF00924">
    <property type="entry name" value="MS_channel_2nd"/>
    <property type="match status" value="1"/>
</dbReference>
<keyword evidence="4 7" id="KW-0812">Transmembrane</keyword>
<keyword evidence="3" id="KW-1003">Cell membrane</keyword>
<comment type="caution">
    <text evidence="11">The sequence shown here is derived from an EMBL/GenBank/DDBJ whole genome shotgun (WGS) entry which is preliminary data.</text>
</comment>
<evidence type="ECO:0000259" key="8">
    <source>
        <dbReference type="Pfam" id="PF00924"/>
    </source>
</evidence>
<dbReference type="SUPFAM" id="SSF82861">
    <property type="entry name" value="Mechanosensitive channel protein MscS (YggB), transmembrane region"/>
    <property type="match status" value="1"/>
</dbReference>
<gene>
    <name evidence="11" type="ORF">GKZ57_01745</name>
</gene>
<dbReference type="InterPro" id="IPR008910">
    <property type="entry name" value="MSC_TM_helix"/>
</dbReference>
<evidence type="ECO:0000313" key="11">
    <source>
        <dbReference type="EMBL" id="MTD60020.1"/>
    </source>
</evidence>
<dbReference type="Pfam" id="PF05552">
    <property type="entry name" value="MS_channel_1st_1"/>
    <property type="match status" value="1"/>
</dbReference>
<accession>A0A844GH12</accession>
<dbReference type="InterPro" id="IPR006685">
    <property type="entry name" value="MscS_channel_2nd"/>
</dbReference>
<evidence type="ECO:0000256" key="5">
    <source>
        <dbReference type="ARBA" id="ARBA00022989"/>
    </source>
</evidence>
<dbReference type="InterPro" id="IPR023408">
    <property type="entry name" value="MscS_beta-dom_sf"/>
</dbReference>
<dbReference type="SUPFAM" id="SSF82689">
    <property type="entry name" value="Mechanosensitive channel protein MscS (YggB), C-terminal domain"/>
    <property type="match status" value="1"/>
</dbReference>
<evidence type="ECO:0000256" key="1">
    <source>
        <dbReference type="ARBA" id="ARBA00004651"/>
    </source>
</evidence>
<dbReference type="EMBL" id="WMBC01000001">
    <property type="protein sequence ID" value="MTD60020.1"/>
    <property type="molecule type" value="Genomic_DNA"/>
</dbReference>
<dbReference type="InterPro" id="IPR045275">
    <property type="entry name" value="MscS_archaea/bacteria_type"/>
</dbReference>
<evidence type="ECO:0000256" key="3">
    <source>
        <dbReference type="ARBA" id="ARBA00022475"/>
    </source>
</evidence>
<proteinExistence type="inferred from homology"/>
<sequence>MEQEIQNVGNTLESMVDTYQQYFENFLPGLAGFGIKVVIALLVFVGGRKVIQWIVYLIKTSMQKTSIDKGVIQFVGSLLRVGLYVLLVFTIATHFGVKESSVAALLGTAGVTVGLALQGGLANIAGGIMLLTFKPFQVGDYVIIAQQNECEGTVYKIEICYTTLISIDNKHIVIPNGTLSNSIITNVTARDLRKLEIKVGISYDSDIQKAKAVLEEILHNDEDTKDDQGMVVFVDELGESSVVMGLRVWVATEKYWAAKWRLNELIKEAFDANGIEIPYNQLQIHVKKHAVK</sequence>
<keyword evidence="5 7" id="KW-1133">Transmembrane helix</keyword>
<dbReference type="SUPFAM" id="SSF50182">
    <property type="entry name" value="Sm-like ribonucleoproteins"/>
    <property type="match status" value="1"/>
</dbReference>
<dbReference type="InterPro" id="IPR011066">
    <property type="entry name" value="MscS_channel_C_sf"/>
</dbReference>
<dbReference type="Gene3D" id="2.30.30.60">
    <property type="match status" value="1"/>
</dbReference>
<evidence type="ECO:0000259" key="9">
    <source>
        <dbReference type="Pfam" id="PF21082"/>
    </source>
</evidence>
<name>A0A844GH12_9FIRM</name>
<evidence type="ECO:0000313" key="12">
    <source>
        <dbReference type="Proteomes" id="UP000437824"/>
    </source>
</evidence>
<protein>
    <submittedName>
        <fullName evidence="11">Mechanosensitive ion channel</fullName>
    </submittedName>
</protein>
<keyword evidence="6 7" id="KW-0472">Membrane</keyword>
<dbReference type="Proteomes" id="UP000437824">
    <property type="component" value="Unassembled WGS sequence"/>
</dbReference>
<dbReference type="PANTHER" id="PTHR30221">
    <property type="entry name" value="SMALL-CONDUCTANCE MECHANOSENSITIVE CHANNEL"/>
    <property type="match status" value="1"/>
</dbReference>
<dbReference type="GO" id="GO:0005886">
    <property type="term" value="C:plasma membrane"/>
    <property type="evidence" value="ECO:0007669"/>
    <property type="project" value="UniProtKB-SubCell"/>
</dbReference>
<dbReference type="Gene3D" id="3.30.70.100">
    <property type="match status" value="1"/>
</dbReference>
<evidence type="ECO:0000256" key="6">
    <source>
        <dbReference type="ARBA" id="ARBA00023136"/>
    </source>
</evidence>
<reference evidence="11 12" key="1">
    <citation type="submission" date="2019-11" db="EMBL/GenBank/DDBJ databases">
        <title>Draft genome sequence of Blautia luti DSM 14534T, isolated from human stool.</title>
        <authorList>
            <person name="Ortiz R."/>
            <person name="Melis-Arcos F."/>
            <person name="Covarrubias P."/>
            <person name="Cardenas J.P."/>
            <person name="Perez-Donoso J."/>
            <person name="Almonacid D."/>
        </authorList>
    </citation>
    <scope>NUCLEOTIDE SEQUENCE [LARGE SCALE GENOMIC DNA]</scope>
    <source>
        <strain evidence="11 12">DSM 14534</strain>
    </source>
</reference>
<dbReference type="PROSITE" id="PS01246">
    <property type="entry name" value="UPF0003"/>
    <property type="match status" value="1"/>
</dbReference>
<dbReference type="InterPro" id="IPR011014">
    <property type="entry name" value="MscS_channel_TM-2"/>
</dbReference>
<feature type="domain" description="Mechanosensitive ion channel transmembrane helices 2/3" evidence="10">
    <location>
        <begin position="78"/>
        <end position="118"/>
    </location>
</feature>
<dbReference type="InterPro" id="IPR049142">
    <property type="entry name" value="MS_channel_1st"/>
</dbReference>
<evidence type="ECO:0000259" key="10">
    <source>
        <dbReference type="Pfam" id="PF21088"/>
    </source>
</evidence>